<evidence type="ECO:0000256" key="4">
    <source>
        <dbReference type="PROSITE-ProRule" id="PRU00169"/>
    </source>
</evidence>
<dbReference type="RefSeq" id="WP_325126894.1">
    <property type="nucleotide sequence ID" value="NZ_BAAAFN010000006.1"/>
</dbReference>
<evidence type="ECO:0000256" key="2">
    <source>
        <dbReference type="ARBA" id="ARBA00023012"/>
    </source>
</evidence>
<feature type="modified residue" description="4-aspartylphosphate" evidence="4">
    <location>
        <position position="57"/>
    </location>
</feature>
<dbReference type="Gene3D" id="6.10.250.690">
    <property type="match status" value="1"/>
</dbReference>
<dbReference type="SUPFAM" id="SSF46894">
    <property type="entry name" value="C-terminal effector domain of the bipartite response regulators"/>
    <property type="match status" value="1"/>
</dbReference>
<dbReference type="SUPFAM" id="SSF52172">
    <property type="entry name" value="CheY-like"/>
    <property type="match status" value="1"/>
</dbReference>
<dbReference type="CDD" id="cd00383">
    <property type="entry name" value="trans_reg_C"/>
    <property type="match status" value="1"/>
</dbReference>
<evidence type="ECO:0000256" key="1">
    <source>
        <dbReference type="ARBA" id="ARBA00022553"/>
    </source>
</evidence>
<dbReference type="InterPro" id="IPR016032">
    <property type="entry name" value="Sig_transdc_resp-reg_C-effctor"/>
</dbReference>
<dbReference type="Pfam" id="PF00072">
    <property type="entry name" value="Response_reg"/>
    <property type="match status" value="1"/>
</dbReference>
<dbReference type="SMART" id="SM00448">
    <property type="entry name" value="REC"/>
    <property type="match status" value="1"/>
</dbReference>
<keyword evidence="3 5" id="KW-0238">DNA-binding</keyword>
<organism evidence="8 9">
    <name type="scientific">Castellaniella daejeonensis</name>
    <dbReference type="NCBI Taxonomy" id="659013"/>
    <lineage>
        <taxon>Bacteria</taxon>
        <taxon>Pseudomonadati</taxon>
        <taxon>Pseudomonadota</taxon>
        <taxon>Betaproteobacteria</taxon>
        <taxon>Burkholderiales</taxon>
        <taxon>Alcaligenaceae</taxon>
        <taxon>Castellaniella</taxon>
    </lineage>
</organism>
<reference evidence="9" key="1">
    <citation type="journal article" date="2019" name="Int. J. Syst. Evol. Microbiol.">
        <title>The Global Catalogue of Microorganisms (GCM) 10K type strain sequencing project: providing services to taxonomists for standard genome sequencing and annotation.</title>
        <authorList>
            <consortium name="The Broad Institute Genomics Platform"/>
            <consortium name="The Broad Institute Genome Sequencing Center for Infectious Disease"/>
            <person name="Wu L."/>
            <person name="Ma J."/>
        </authorList>
    </citation>
    <scope>NUCLEOTIDE SEQUENCE [LARGE SCALE GENOMIC DNA]</scope>
    <source>
        <strain evidence="9">JCM 16240</strain>
    </source>
</reference>
<dbReference type="PANTHER" id="PTHR48111:SF40">
    <property type="entry name" value="PHOSPHATE REGULON TRANSCRIPTIONAL REGULATORY PROTEIN PHOB"/>
    <property type="match status" value="1"/>
</dbReference>
<dbReference type="PANTHER" id="PTHR48111">
    <property type="entry name" value="REGULATOR OF RPOS"/>
    <property type="match status" value="1"/>
</dbReference>
<gene>
    <name evidence="8" type="ORF">GCM10009125_07220</name>
</gene>
<keyword evidence="1 4" id="KW-0597">Phosphoprotein</keyword>
<sequence>MLDPSQLIALLEDDSAQSAWMQQTLANAGLSCRAFDEGGALLAALRARTPFALLLLDWELPGINGMEVLRWVRANCNEALPVIFITNRTLERDLIEGLNAGADDYIAKPCRPGELLARIGAQLRRHRPAANPDADFSLGGFSVDMSARKIRLHGEPIALTPKEFELASLFLRHPWRLFSRDDLSALVWNREVPSSSRTLDTHLSNIRKKLRFGPATGTLLSASYALGYRLELLSSPDSTASP</sequence>
<dbReference type="Gene3D" id="3.40.50.2300">
    <property type="match status" value="1"/>
</dbReference>
<dbReference type="InterPro" id="IPR036388">
    <property type="entry name" value="WH-like_DNA-bd_sf"/>
</dbReference>
<dbReference type="PROSITE" id="PS51755">
    <property type="entry name" value="OMPR_PHOB"/>
    <property type="match status" value="1"/>
</dbReference>
<evidence type="ECO:0000313" key="9">
    <source>
        <dbReference type="Proteomes" id="UP001501176"/>
    </source>
</evidence>
<dbReference type="InterPro" id="IPR001867">
    <property type="entry name" value="OmpR/PhoB-type_DNA-bd"/>
</dbReference>
<proteinExistence type="predicted"/>
<evidence type="ECO:0000259" key="7">
    <source>
        <dbReference type="PROSITE" id="PS51755"/>
    </source>
</evidence>
<evidence type="ECO:0000256" key="5">
    <source>
        <dbReference type="PROSITE-ProRule" id="PRU01091"/>
    </source>
</evidence>
<dbReference type="Proteomes" id="UP001501176">
    <property type="component" value="Unassembled WGS sequence"/>
</dbReference>
<evidence type="ECO:0000256" key="3">
    <source>
        <dbReference type="ARBA" id="ARBA00023125"/>
    </source>
</evidence>
<dbReference type="Gene3D" id="1.10.10.10">
    <property type="entry name" value="Winged helix-like DNA-binding domain superfamily/Winged helix DNA-binding domain"/>
    <property type="match status" value="1"/>
</dbReference>
<keyword evidence="2" id="KW-0902">Two-component regulatory system</keyword>
<comment type="caution">
    <text evidence="8">The sequence shown here is derived from an EMBL/GenBank/DDBJ whole genome shotgun (WGS) entry which is preliminary data.</text>
</comment>
<evidence type="ECO:0000259" key="6">
    <source>
        <dbReference type="PROSITE" id="PS50110"/>
    </source>
</evidence>
<dbReference type="EMBL" id="BAAAFN010000006">
    <property type="protein sequence ID" value="GAA0220725.1"/>
    <property type="molecule type" value="Genomic_DNA"/>
</dbReference>
<feature type="DNA-binding region" description="OmpR/PhoB-type" evidence="5">
    <location>
        <begin position="133"/>
        <end position="232"/>
    </location>
</feature>
<dbReference type="InterPro" id="IPR039420">
    <property type="entry name" value="WalR-like"/>
</dbReference>
<dbReference type="Pfam" id="PF00486">
    <property type="entry name" value="Trans_reg_C"/>
    <property type="match status" value="1"/>
</dbReference>
<dbReference type="InterPro" id="IPR011006">
    <property type="entry name" value="CheY-like_superfamily"/>
</dbReference>
<evidence type="ECO:0000313" key="8">
    <source>
        <dbReference type="EMBL" id="GAA0220725.1"/>
    </source>
</evidence>
<name>A0ABP3D1A6_9BURK</name>
<dbReference type="PROSITE" id="PS50110">
    <property type="entry name" value="RESPONSE_REGULATORY"/>
    <property type="match status" value="1"/>
</dbReference>
<keyword evidence="9" id="KW-1185">Reference proteome</keyword>
<dbReference type="SMART" id="SM00862">
    <property type="entry name" value="Trans_reg_C"/>
    <property type="match status" value="1"/>
</dbReference>
<feature type="domain" description="OmpR/PhoB-type" evidence="7">
    <location>
        <begin position="133"/>
        <end position="232"/>
    </location>
</feature>
<dbReference type="InterPro" id="IPR001789">
    <property type="entry name" value="Sig_transdc_resp-reg_receiver"/>
</dbReference>
<accession>A0ABP3D1A6</accession>
<protein>
    <submittedName>
        <fullName evidence="8">Response regulator transcription factor</fullName>
    </submittedName>
</protein>
<feature type="domain" description="Response regulatory" evidence="6">
    <location>
        <begin position="7"/>
        <end position="123"/>
    </location>
</feature>